<dbReference type="RefSeq" id="WP_358362970.1">
    <property type="nucleotide sequence ID" value="NZ_JBEZFP010000154.1"/>
</dbReference>
<dbReference type="SUPFAM" id="SSF63817">
    <property type="entry name" value="Sortase"/>
    <property type="match status" value="1"/>
</dbReference>
<feature type="transmembrane region" description="Helical" evidence="3">
    <location>
        <begin position="259"/>
        <end position="279"/>
    </location>
</feature>
<keyword evidence="3" id="KW-0472">Membrane</keyword>
<keyword evidence="5" id="KW-1185">Reference proteome</keyword>
<name>A0ABV3DV35_9ACTN</name>
<dbReference type="InterPro" id="IPR042003">
    <property type="entry name" value="Sortase_E"/>
</dbReference>
<keyword evidence="3" id="KW-1133">Transmembrane helix</keyword>
<evidence type="ECO:0000256" key="3">
    <source>
        <dbReference type="SAM" id="Phobius"/>
    </source>
</evidence>
<keyword evidence="3" id="KW-0812">Transmembrane</keyword>
<dbReference type="Proteomes" id="UP001551482">
    <property type="component" value="Unassembled WGS sequence"/>
</dbReference>
<organism evidence="4 5">
    <name type="scientific">Streptodolium elevatio</name>
    <dbReference type="NCBI Taxonomy" id="3157996"/>
    <lineage>
        <taxon>Bacteria</taxon>
        <taxon>Bacillati</taxon>
        <taxon>Actinomycetota</taxon>
        <taxon>Actinomycetes</taxon>
        <taxon>Kitasatosporales</taxon>
        <taxon>Streptomycetaceae</taxon>
        <taxon>Streptodolium</taxon>
    </lineage>
</organism>
<keyword evidence="1" id="KW-0378">Hydrolase</keyword>
<evidence type="ECO:0000256" key="2">
    <source>
        <dbReference type="SAM" id="MobiDB-lite"/>
    </source>
</evidence>
<proteinExistence type="predicted"/>
<evidence type="ECO:0000256" key="1">
    <source>
        <dbReference type="ARBA" id="ARBA00022801"/>
    </source>
</evidence>
<dbReference type="CDD" id="cd05830">
    <property type="entry name" value="Sortase_E"/>
    <property type="match status" value="1"/>
</dbReference>
<dbReference type="Gene3D" id="2.40.260.10">
    <property type="entry name" value="Sortase"/>
    <property type="match status" value="1"/>
</dbReference>
<protein>
    <submittedName>
        <fullName evidence="4">Class E sortase</fullName>
    </submittedName>
</protein>
<reference evidence="4 5" key="1">
    <citation type="submission" date="2024-06" db="EMBL/GenBank/DDBJ databases">
        <title>The Natural Products Discovery Center: Release of the First 8490 Sequenced Strains for Exploring Actinobacteria Biosynthetic Diversity.</title>
        <authorList>
            <person name="Kalkreuter E."/>
            <person name="Kautsar S.A."/>
            <person name="Yang D."/>
            <person name="Bader C.D."/>
            <person name="Teijaro C.N."/>
            <person name="Fluegel L."/>
            <person name="Davis C.M."/>
            <person name="Simpson J.R."/>
            <person name="Lauterbach L."/>
            <person name="Steele A.D."/>
            <person name="Gui C."/>
            <person name="Meng S."/>
            <person name="Li G."/>
            <person name="Viehrig K."/>
            <person name="Ye F."/>
            <person name="Su P."/>
            <person name="Kiefer A.F."/>
            <person name="Nichols A."/>
            <person name="Cepeda A.J."/>
            <person name="Yan W."/>
            <person name="Fan B."/>
            <person name="Jiang Y."/>
            <person name="Adhikari A."/>
            <person name="Zheng C.-J."/>
            <person name="Schuster L."/>
            <person name="Cowan T.M."/>
            <person name="Smanski M.J."/>
            <person name="Chevrette M.G."/>
            <person name="De Carvalho L.P.S."/>
            <person name="Shen B."/>
        </authorList>
    </citation>
    <scope>NUCLEOTIDE SEQUENCE [LARGE SCALE GENOMIC DNA]</scope>
    <source>
        <strain evidence="4 5">NPDC048946</strain>
    </source>
</reference>
<sequence length="314" mass="33430">MTTVDPRPDTAVPPAPGTGGAAARPTEPRTIPRKPGDVRPPWDPVTIAGVAMGLVVVLLGGFIGYLAVASDLQQARTQRELFDRVSDSFYNDTAPIGGAIKEGTPVAVLEIPAIDLRQVVVEGTTARELRGGPGHLRNTSLPGGFGNSVLMGKAWTYGAPFGRIDALKPGQRIYVTTQQGDFTYLVREKKHIRNGADDAISPGGAHQLTLVTADSRWRPRGRTVVVADLQGEFRIAEPGRPRTVRDDEKGTGGESGAGIGLLLWAQALALVVAVAVWALRRYDRRVTLLLGVPIATAVLWSLYDAAARLLPATL</sequence>
<feature type="region of interest" description="Disordered" evidence="2">
    <location>
        <begin position="1"/>
        <end position="40"/>
    </location>
</feature>
<evidence type="ECO:0000313" key="4">
    <source>
        <dbReference type="EMBL" id="MEU8139102.1"/>
    </source>
</evidence>
<dbReference type="Pfam" id="PF04203">
    <property type="entry name" value="Sortase"/>
    <property type="match status" value="1"/>
</dbReference>
<accession>A0ABV3DV35</accession>
<feature type="transmembrane region" description="Helical" evidence="3">
    <location>
        <begin position="45"/>
        <end position="68"/>
    </location>
</feature>
<feature type="transmembrane region" description="Helical" evidence="3">
    <location>
        <begin position="285"/>
        <end position="303"/>
    </location>
</feature>
<gene>
    <name evidence="4" type="ORF">AB0C36_37090</name>
</gene>
<dbReference type="InterPro" id="IPR023365">
    <property type="entry name" value="Sortase_dom-sf"/>
</dbReference>
<dbReference type="NCBIfam" id="TIGR01076">
    <property type="entry name" value="sortase_fam"/>
    <property type="match status" value="1"/>
</dbReference>
<evidence type="ECO:0000313" key="5">
    <source>
        <dbReference type="Proteomes" id="UP001551482"/>
    </source>
</evidence>
<dbReference type="EMBL" id="JBEZFP010000154">
    <property type="protein sequence ID" value="MEU8139102.1"/>
    <property type="molecule type" value="Genomic_DNA"/>
</dbReference>
<dbReference type="InterPro" id="IPR005754">
    <property type="entry name" value="Sortase"/>
</dbReference>
<comment type="caution">
    <text evidence="4">The sequence shown here is derived from an EMBL/GenBank/DDBJ whole genome shotgun (WGS) entry which is preliminary data.</text>
</comment>